<dbReference type="Gramene" id="KVH87981">
    <property type="protein sequence ID" value="KVH87981"/>
    <property type="gene ID" value="Ccrd_024633"/>
</dbReference>
<gene>
    <name evidence="1" type="ORF">Ccrd_024633</name>
</gene>
<sequence length="600" mass="67645">MKKTYFSNFKNTIDNPVDVDEDSEVGRTNEVQINEGCSSKGKCLEIQQSTVTKPIVLQTSKQAARVGKVPEIQLPQDSDLVMLLDVNVQIEVKASNDVMGAPRKPRNEQAKEDTVEHTDVQGYSLGIRTRTSPKALWETVKALNSNQRAAIKEMRFDALLDMTLDGIPSKLGHYVVDMLDTSTMTIQLRDGQIPVTVKSIHDVLGLPTGGLDLNLVGPSKRNDAVVSAWRKQFSKDRMSPNDVMNVIQQSDDAGVMFKMRFLVIMLNTLAECSRVGVCNLGFLKRIHSLDMIPRIDWCKYMLYVQSTTCDGIQNQQQRYPLRTWTLDLLRRRQDVELSRGGWIHKIDILWMVLQECVIMMGERIADLFSARREADTMLQAYIDRFPGERCFDQFKQELARMFKDSMWECLNDEGQPREKDLPTVHVTPTKMTTTSDPAMLSPLSQFWTSPTVIAEVDQASNERAAITTKGVGCNTDPKQFERVNMTSLEAPLESVGRVRGRGIDECEPRTSKLRRRAQTEIEAPAFDLGISPSKEAVIACIDSSKATAGQENVRSEITKRDPKLSFKLRSPYVTRAVTFEVSSDERKLQDWILRGVGGIL</sequence>
<comment type="caution">
    <text evidence="1">The sequence shown here is derived from an EMBL/GenBank/DDBJ whole genome shotgun (WGS) entry which is preliminary data.</text>
</comment>
<dbReference type="AlphaFoldDB" id="A0A103XC35"/>
<accession>A0A103XC35</accession>
<proteinExistence type="predicted"/>
<protein>
    <submittedName>
        <fullName evidence="1">Uncharacterized protein</fullName>
    </submittedName>
</protein>
<dbReference type="EMBL" id="LEKV01005657">
    <property type="protein sequence ID" value="KVH87981.1"/>
    <property type="molecule type" value="Genomic_DNA"/>
</dbReference>
<name>A0A103XC35_CYNCS</name>
<keyword evidence="2" id="KW-1185">Reference proteome</keyword>
<dbReference type="PANTHER" id="PTHR34835:SF90">
    <property type="entry name" value="AMINOTRANSFERASE-LIKE PLANT MOBILE DOMAIN-CONTAINING PROTEIN"/>
    <property type="match status" value="1"/>
</dbReference>
<dbReference type="PANTHER" id="PTHR34835">
    <property type="entry name" value="OS07G0283600 PROTEIN-RELATED"/>
    <property type="match status" value="1"/>
</dbReference>
<dbReference type="Proteomes" id="UP000243975">
    <property type="component" value="Unassembled WGS sequence"/>
</dbReference>
<reference evidence="1 2" key="1">
    <citation type="journal article" date="2016" name="Sci. Rep.">
        <title>The genome sequence of the outbreeding globe artichoke constructed de novo incorporating a phase-aware low-pass sequencing strategy of F1 progeny.</title>
        <authorList>
            <person name="Scaglione D."/>
            <person name="Reyes-Chin-Wo S."/>
            <person name="Acquadro A."/>
            <person name="Froenicke L."/>
            <person name="Portis E."/>
            <person name="Beitel C."/>
            <person name="Tirone M."/>
            <person name="Mauro R."/>
            <person name="Lo Monaco A."/>
            <person name="Mauromicale G."/>
            <person name="Faccioli P."/>
            <person name="Cattivelli L."/>
            <person name="Rieseberg L."/>
            <person name="Michelmore R."/>
            <person name="Lanteri S."/>
        </authorList>
    </citation>
    <scope>NUCLEOTIDE SEQUENCE [LARGE SCALE GENOMIC DNA]</scope>
    <source>
        <strain evidence="1">2C</strain>
    </source>
</reference>
<evidence type="ECO:0000313" key="2">
    <source>
        <dbReference type="Proteomes" id="UP000243975"/>
    </source>
</evidence>
<evidence type="ECO:0000313" key="1">
    <source>
        <dbReference type="EMBL" id="KVH87981.1"/>
    </source>
</evidence>
<organism evidence="1 2">
    <name type="scientific">Cynara cardunculus var. scolymus</name>
    <name type="common">Globe artichoke</name>
    <name type="synonym">Cynara scolymus</name>
    <dbReference type="NCBI Taxonomy" id="59895"/>
    <lineage>
        <taxon>Eukaryota</taxon>
        <taxon>Viridiplantae</taxon>
        <taxon>Streptophyta</taxon>
        <taxon>Embryophyta</taxon>
        <taxon>Tracheophyta</taxon>
        <taxon>Spermatophyta</taxon>
        <taxon>Magnoliopsida</taxon>
        <taxon>eudicotyledons</taxon>
        <taxon>Gunneridae</taxon>
        <taxon>Pentapetalae</taxon>
        <taxon>asterids</taxon>
        <taxon>campanulids</taxon>
        <taxon>Asterales</taxon>
        <taxon>Asteraceae</taxon>
        <taxon>Carduoideae</taxon>
        <taxon>Cardueae</taxon>
        <taxon>Carduinae</taxon>
        <taxon>Cynara</taxon>
    </lineage>
</organism>